<name>T0HU75_9SPHN</name>
<accession>T0HU75</accession>
<dbReference type="AlphaFoldDB" id="T0HU75"/>
<sequence>MATANRTPDAFSVIKIGFGTSSVAKVGKKAFKRIDSGLTAFSIQGWAFMPNQAKPILKIPPVYGGRACDQKQGENNVSWPLAKIMLA</sequence>
<organism evidence="1 2">
    <name type="scientific">Sphingobium lactosutens DS20</name>
    <dbReference type="NCBI Taxonomy" id="1331060"/>
    <lineage>
        <taxon>Bacteria</taxon>
        <taxon>Pseudomonadati</taxon>
        <taxon>Pseudomonadota</taxon>
        <taxon>Alphaproteobacteria</taxon>
        <taxon>Sphingomonadales</taxon>
        <taxon>Sphingomonadaceae</taxon>
        <taxon>Sphingobium</taxon>
    </lineage>
</organism>
<keyword evidence="2" id="KW-1185">Reference proteome</keyword>
<proteinExistence type="predicted"/>
<comment type="caution">
    <text evidence="1">The sequence shown here is derived from an EMBL/GenBank/DDBJ whole genome shotgun (WGS) entry which is preliminary data.</text>
</comment>
<dbReference type="PATRIC" id="fig|1331060.3.peg.1446"/>
<evidence type="ECO:0000313" key="1">
    <source>
        <dbReference type="EMBL" id="EQB16677.1"/>
    </source>
</evidence>
<reference evidence="1 2" key="1">
    <citation type="journal article" date="2013" name="Genome Announc.">
        <title>Draft Genome Sequence of Sphingobium lactosutens Strain DS20T, Isolated from a Hexachlorocyclohexane Dumpsite.</title>
        <authorList>
            <person name="Kumar R."/>
            <person name="Dwivedi V."/>
            <person name="Negi V."/>
            <person name="Khurana J.P."/>
            <person name="Lal R."/>
        </authorList>
    </citation>
    <scope>NUCLEOTIDE SEQUENCE [LARGE SCALE GENOMIC DNA]</scope>
    <source>
        <strain evidence="1 2">DS20</strain>
    </source>
</reference>
<dbReference type="Proteomes" id="UP000015531">
    <property type="component" value="Unassembled WGS sequence"/>
</dbReference>
<dbReference type="EMBL" id="ATDP01000075">
    <property type="protein sequence ID" value="EQB16677.1"/>
    <property type="molecule type" value="Genomic_DNA"/>
</dbReference>
<evidence type="ECO:0000313" key="2">
    <source>
        <dbReference type="Proteomes" id="UP000015531"/>
    </source>
</evidence>
<gene>
    <name evidence="1" type="ORF">RLDS_07630</name>
</gene>
<protein>
    <submittedName>
        <fullName evidence="1">Uncharacterized protein</fullName>
    </submittedName>
</protein>